<feature type="region of interest" description="Disordered" evidence="1">
    <location>
        <begin position="384"/>
        <end position="418"/>
    </location>
</feature>
<evidence type="ECO:0000256" key="1">
    <source>
        <dbReference type="SAM" id="MobiDB-lite"/>
    </source>
</evidence>
<feature type="compositionally biased region" description="Basic and acidic residues" evidence="1">
    <location>
        <begin position="462"/>
        <end position="476"/>
    </location>
</feature>
<proteinExistence type="predicted"/>
<feature type="transmembrane region" description="Helical" evidence="2">
    <location>
        <begin position="20"/>
        <end position="40"/>
    </location>
</feature>
<feature type="compositionally biased region" description="Polar residues" evidence="1">
    <location>
        <begin position="546"/>
        <end position="562"/>
    </location>
</feature>
<feature type="compositionally biased region" description="Basic residues" evidence="1">
    <location>
        <begin position="394"/>
        <end position="403"/>
    </location>
</feature>
<keyword evidence="4" id="KW-1185">Reference proteome</keyword>
<dbReference type="PANTHER" id="PTHR36694">
    <property type="entry name" value="PASIFLORA 1, ISOFORM A-RELATED"/>
    <property type="match status" value="1"/>
</dbReference>
<protein>
    <submittedName>
        <fullName evidence="3">Uncharacterized protein</fullName>
    </submittedName>
</protein>
<feature type="region of interest" description="Disordered" evidence="1">
    <location>
        <begin position="345"/>
        <end position="364"/>
    </location>
</feature>
<keyword evidence="2" id="KW-1133">Transmembrane helix</keyword>
<evidence type="ECO:0000313" key="4">
    <source>
        <dbReference type="Proteomes" id="UP000024404"/>
    </source>
</evidence>
<dbReference type="PANTHER" id="PTHR36694:SF11">
    <property type="entry name" value="LP21121P-RELATED"/>
    <property type="match status" value="1"/>
</dbReference>
<keyword evidence="2" id="KW-0472">Membrane</keyword>
<evidence type="ECO:0000313" key="3">
    <source>
        <dbReference type="EnsemblMetazoa" id="OVOC7747.1"/>
    </source>
</evidence>
<dbReference type="EnsemblMetazoa" id="OVOC7747.1">
    <property type="protein sequence ID" value="OVOC7747.1"/>
    <property type="gene ID" value="WBGene00244556"/>
</dbReference>
<keyword evidence="2" id="KW-0812">Transmembrane</keyword>
<feature type="compositionally biased region" description="Polar residues" evidence="1">
    <location>
        <begin position="494"/>
        <end position="514"/>
    </location>
</feature>
<sequence length="596" mass="69107">MAINPCFCWNIKDGTVTVGLWSLVYSLASLVLFGWQLNVINSCQTVTMSQANLQCEYWCPCVGASNDRTSALIQGRVYCIVQLALFSWQSYVIKYYRDISANQLIPGHNTYAAYNIPSYFENYYSTSQTLYFTGTISMMIFYTGIISMIYGLMQLAIFGWQMAAIKYEKDRAADTILPNYNEYGRLDIPSYYESYWQSPEERFYIGLFVIQILCLIASFFLLFASCSLIYGAHTLYCVFVVSLFYRRITNGERTHYNRKKRMPGHRPRNYDEFRNDNYYVNNYLPELEHPVKSGYRKNEPSQRDQYNLLQDYTMAQQSAPVTPTQIRKTTFADDLVSTWVKEQQSIKDLPDHANSEPTTQQKPEDIYSLQKSYCYCCRCGSRRHNHGDHDRRKSSSRQRHRFPSLRYSSESVSTDYSDDPYLIRHRSRSLDSNSKAADDLKIFIAADDLKIFEGRRSRRSRIENDYADPQRFENRRRGSRKSKRNQHDIKETVLNDTIENVSPTVAVQTDSPSTHWPLDPQKGLTVPQQIIIPPSRGTTGPDGRPQPQTYQISSEIRISYDQNGRPISHKVSFPPRKPDNAEQLPPTRSQPRVSLP</sequence>
<evidence type="ECO:0000256" key="2">
    <source>
        <dbReference type="SAM" id="Phobius"/>
    </source>
</evidence>
<feature type="transmembrane region" description="Helical" evidence="2">
    <location>
        <begin position="130"/>
        <end position="152"/>
    </location>
</feature>
<feature type="transmembrane region" description="Helical" evidence="2">
    <location>
        <begin position="203"/>
        <end position="222"/>
    </location>
</feature>
<accession>A0A8R1Y2G7</accession>
<feature type="transmembrane region" description="Helical" evidence="2">
    <location>
        <begin position="228"/>
        <end position="245"/>
    </location>
</feature>
<feature type="compositionally biased region" description="Polar residues" evidence="1">
    <location>
        <begin position="406"/>
        <end position="415"/>
    </location>
</feature>
<reference evidence="4" key="1">
    <citation type="submission" date="2013-10" db="EMBL/GenBank/DDBJ databases">
        <title>Genome sequencing of Onchocerca volvulus.</title>
        <authorList>
            <person name="Cotton J."/>
            <person name="Tsai J."/>
            <person name="Stanley E."/>
            <person name="Tracey A."/>
            <person name="Holroyd N."/>
            <person name="Lustigman S."/>
            <person name="Berriman M."/>
        </authorList>
    </citation>
    <scope>NUCLEOTIDE SEQUENCE</scope>
</reference>
<organism evidence="3 4">
    <name type="scientific">Onchocerca volvulus</name>
    <dbReference type="NCBI Taxonomy" id="6282"/>
    <lineage>
        <taxon>Eukaryota</taxon>
        <taxon>Metazoa</taxon>
        <taxon>Ecdysozoa</taxon>
        <taxon>Nematoda</taxon>
        <taxon>Chromadorea</taxon>
        <taxon>Rhabditida</taxon>
        <taxon>Spirurina</taxon>
        <taxon>Spiruromorpha</taxon>
        <taxon>Filarioidea</taxon>
        <taxon>Onchocercidae</taxon>
        <taxon>Onchocerca</taxon>
    </lineage>
</organism>
<reference evidence="3" key="2">
    <citation type="submission" date="2022-06" db="UniProtKB">
        <authorList>
            <consortium name="EnsemblMetazoa"/>
        </authorList>
    </citation>
    <scope>IDENTIFICATION</scope>
</reference>
<dbReference type="Proteomes" id="UP000024404">
    <property type="component" value="Unassembled WGS sequence"/>
</dbReference>
<feature type="compositionally biased region" description="Polar residues" evidence="1">
    <location>
        <begin position="586"/>
        <end position="596"/>
    </location>
</feature>
<dbReference type="EMBL" id="CMVM020000231">
    <property type="status" value="NOT_ANNOTATED_CDS"/>
    <property type="molecule type" value="Genomic_DNA"/>
</dbReference>
<name>A0A8R1Y2G7_ONCVO</name>
<feature type="compositionally biased region" description="Basic and acidic residues" evidence="1">
    <location>
        <begin position="345"/>
        <end position="354"/>
    </location>
</feature>
<dbReference type="AlphaFoldDB" id="A0A8R1Y2G7"/>
<feature type="region of interest" description="Disordered" evidence="1">
    <location>
        <begin position="462"/>
        <end position="596"/>
    </location>
</feature>
<dbReference type="OMA" id="RYYTGLF"/>